<dbReference type="SMART" id="SM00563">
    <property type="entry name" value="PlsC"/>
    <property type="match status" value="1"/>
</dbReference>
<evidence type="ECO:0000313" key="3">
    <source>
        <dbReference type="EMBL" id="TNJ44735.1"/>
    </source>
</evidence>
<sequence length="328" mass="37341">MFFYFKEIKIYNANRLNKDKPVVLLSNHHNALLDALLIAAKSTRFVYFLTRAGVFKKTLVSKFLKSLQMIPVYRIRDGWGSLANNSAIFSYCSSLLNNKEVIALFPEGNHNLNRTVRPLSKGFTRIVFETLKTFPEIDLELLPIGLNFQDAANFPDRCAMYYGTPVCARDYFSDGGHEDVRRLKETIQAEISKLTTDIPLQDYEKTVTQLEVMQVDFLNPSAVRACIESGFKSCAVKQSNARNSWLMKLIKIGFVLCFCVPVLVWKYGVKPKIKELEFMATFRFAVAITVAPIWLIFMTVILGNVVSWSLAFEVLTFSILMALCYVKA</sequence>
<dbReference type="GO" id="GO:0008654">
    <property type="term" value="P:phospholipid biosynthetic process"/>
    <property type="evidence" value="ECO:0007669"/>
    <property type="project" value="TreeGrafter"/>
</dbReference>
<dbReference type="OrthoDB" id="9806008at2"/>
<evidence type="ECO:0000313" key="4">
    <source>
        <dbReference type="Proteomes" id="UP000308713"/>
    </source>
</evidence>
<feature type="transmembrane region" description="Helical" evidence="1">
    <location>
        <begin position="308"/>
        <end position="326"/>
    </location>
</feature>
<dbReference type="InterPro" id="IPR052744">
    <property type="entry name" value="GPAT/DAPAT"/>
</dbReference>
<keyword evidence="3" id="KW-0808">Transferase</keyword>
<keyword evidence="1" id="KW-0472">Membrane</keyword>
<dbReference type="GO" id="GO:0016287">
    <property type="term" value="F:glycerone-phosphate O-acyltransferase activity"/>
    <property type="evidence" value="ECO:0007669"/>
    <property type="project" value="TreeGrafter"/>
</dbReference>
<organism evidence="3 4">
    <name type="scientific">Allotamlana fucoidanivorans</name>
    <dbReference type="NCBI Taxonomy" id="2583814"/>
    <lineage>
        <taxon>Bacteria</taxon>
        <taxon>Pseudomonadati</taxon>
        <taxon>Bacteroidota</taxon>
        <taxon>Flavobacteriia</taxon>
        <taxon>Flavobacteriales</taxon>
        <taxon>Flavobacteriaceae</taxon>
        <taxon>Allotamlana</taxon>
    </lineage>
</organism>
<comment type="caution">
    <text evidence="3">The sequence shown here is derived from an EMBL/GenBank/DDBJ whole genome shotgun (WGS) entry which is preliminary data.</text>
</comment>
<keyword evidence="1" id="KW-1133">Transmembrane helix</keyword>
<feature type="transmembrane region" description="Helical" evidence="1">
    <location>
        <begin position="245"/>
        <end position="268"/>
    </location>
</feature>
<accession>A0A5C4SNB0</accession>
<dbReference type="EMBL" id="VDCS01000007">
    <property type="protein sequence ID" value="TNJ44735.1"/>
    <property type="molecule type" value="Genomic_DNA"/>
</dbReference>
<dbReference type="PANTHER" id="PTHR31605:SF0">
    <property type="entry name" value="GLYCEROL-3-PHOSPHATE O-ACYLTRANSFERASE 1"/>
    <property type="match status" value="1"/>
</dbReference>
<proteinExistence type="predicted"/>
<dbReference type="Pfam" id="PF01553">
    <property type="entry name" value="Acyltransferase"/>
    <property type="match status" value="1"/>
</dbReference>
<dbReference type="GO" id="GO:0004366">
    <property type="term" value="F:glycerol-3-phosphate O-acyltransferase activity"/>
    <property type="evidence" value="ECO:0007669"/>
    <property type="project" value="TreeGrafter"/>
</dbReference>
<keyword evidence="1" id="KW-0812">Transmembrane</keyword>
<feature type="transmembrane region" description="Helical" evidence="1">
    <location>
        <begin position="280"/>
        <end position="302"/>
    </location>
</feature>
<name>A0A5C4SNB0_9FLAO</name>
<keyword evidence="3" id="KW-0012">Acyltransferase</keyword>
<gene>
    <name evidence="3" type="ORF">FGF67_08000</name>
</gene>
<dbReference type="Proteomes" id="UP000308713">
    <property type="component" value="Unassembled WGS sequence"/>
</dbReference>
<evidence type="ECO:0000259" key="2">
    <source>
        <dbReference type="SMART" id="SM00563"/>
    </source>
</evidence>
<dbReference type="PANTHER" id="PTHR31605">
    <property type="entry name" value="GLYCEROL-3-PHOSPHATE O-ACYLTRANSFERASE 1"/>
    <property type="match status" value="1"/>
</dbReference>
<feature type="domain" description="Phospholipid/glycerol acyltransferase" evidence="2">
    <location>
        <begin position="22"/>
        <end position="149"/>
    </location>
</feature>
<reference evidence="3 4" key="1">
    <citation type="submission" date="2019-05" db="EMBL/GenBank/DDBJ databases">
        <title>Tamlana fucoidanivorans sp. nov., isolated from the surface of algae collected from Fujian province in China.</title>
        <authorList>
            <person name="Li J."/>
        </authorList>
    </citation>
    <scope>NUCLEOTIDE SEQUENCE [LARGE SCALE GENOMIC DNA]</scope>
    <source>
        <strain evidence="3 4">CW2-9</strain>
    </source>
</reference>
<dbReference type="AlphaFoldDB" id="A0A5C4SNB0"/>
<keyword evidence="4" id="KW-1185">Reference proteome</keyword>
<protein>
    <submittedName>
        <fullName evidence="3">Glycerol acyltransferase</fullName>
    </submittedName>
</protein>
<evidence type="ECO:0000256" key="1">
    <source>
        <dbReference type="SAM" id="Phobius"/>
    </source>
</evidence>
<dbReference type="SUPFAM" id="SSF69593">
    <property type="entry name" value="Glycerol-3-phosphate (1)-acyltransferase"/>
    <property type="match status" value="1"/>
</dbReference>
<dbReference type="InterPro" id="IPR002123">
    <property type="entry name" value="Plipid/glycerol_acylTrfase"/>
</dbReference>